<dbReference type="InterPro" id="IPR032675">
    <property type="entry name" value="LRR_dom_sf"/>
</dbReference>
<evidence type="ECO:0000256" key="1">
    <source>
        <dbReference type="ARBA" id="ARBA00004138"/>
    </source>
</evidence>
<proteinExistence type="predicted"/>
<feature type="compositionally biased region" description="Acidic residues" evidence="7">
    <location>
        <begin position="462"/>
        <end position="477"/>
    </location>
</feature>
<evidence type="ECO:0000256" key="2">
    <source>
        <dbReference type="ARBA" id="ARBA00022614"/>
    </source>
</evidence>
<feature type="compositionally biased region" description="Basic residues" evidence="7">
    <location>
        <begin position="44"/>
        <end position="71"/>
    </location>
</feature>
<evidence type="ECO:0000256" key="3">
    <source>
        <dbReference type="ARBA" id="ARBA00022737"/>
    </source>
</evidence>
<evidence type="ECO:0000256" key="5">
    <source>
        <dbReference type="ARBA" id="ARBA00023273"/>
    </source>
</evidence>
<dbReference type="PANTHER" id="PTHR45973:SF9">
    <property type="entry name" value="LEUCINE-RICH REPEAT-CONTAINING PROTEIN 46"/>
    <property type="match status" value="1"/>
</dbReference>
<dbReference type="InterPro" id="IPR001611">
    <property type="entry name" value="Leu-rich_rpt"/>
</dbReference>
<dbReference type="InterPro" id="IPR025875">
    <property type="entry name" value="Leu-rich_rpt_4"/>
</dbReference>
<feature type="coiled-coil region" evidence="6">
    <location>
        <begin position="328"/>
        <end position="355"/>
    </location>
</feature>
<feature type="region of interest" description="Disordered" evidence="7">
    <location>
        <begin position="587"/>
        <end position="615"/>
    </location>
</feature>
<feature type="coiled-coil region" evidence="6">
    <location>
        <begin position="94"/>
        <end position="121"/>
    </location>
</feature>
<dbReference type="SUPFAM" id="SSF52058">
    <property type="entry name" value="L domain-like"/>
    <property type="match status" value="1"/>
</dbReference>
<accession>A0AAD2DCB7</accession>
<comment type="caution">
    <text evidence="8">The sequence shown here is derived from an EMBL/GenBank/DDBJ whole genome shotgun (WGS) entry which is preliminary data.</text>
</comment>
<feature type="compositionally biased region" description="Polar residues" evidence="7">
    <location>
        <begin position="596"/>
        <end position="607"/>
    </location>
</feature>
<feature type="region of interest" description="Disordered" evidence="7">
    <location>
        <begin position="36"/>
        <end position="87"/>
    </location>
</feature>
<feature type="compositionally biased region" description="Basic and acidic residues" evidence="7">
    <location>
        <begin position="73"/>
        <end position="85"/>
    </location>
</feature>
<keyword evidence="3" id="KW-0677">Repeat</keyword>
<dbReference type="InterPro" id="IPR050576">
    <property type="entry name" value="Cilia_flagella_integrity"/>
</dbReference>
<dbReference type="EMBL" id="CAMPGE010030032">
    <property type="protein sequence ID" value="CAI2387530.1"/>
    <property type="molecule type" value="Genomic_DNA"/>
</dbReference>
<dbReference type="Proteomes" id="UP001295684">
    <property type="component" value="Unassembled WGS sequence"/>
</dbReference>
<organism evidence="8 9">
    <name type="scientific">Euplotes crassus</name>
    <dbReference type="NCBI Taxonomy" id="5936"/>
    <lineage>
        <taxon>Eukaryota</taxon>
        <taxon>Sar</taxon>
        <taxon>Alveolata</taxon>
        <taxon>Ciliophora</taxon>
        <taxon>Intramacronucleata</taxon>
        <taxon>Spirotrichea</taxon>
        <taxon>Hypotrichia</taxon>
        <taxon>Euplotida</taxon>
        <taxon>Euplotidae</taxon>
        <taxon>Moneuplotes</taxon>
    </lineage>
</organism>
<keyword evidence="9" id="KW-1185">Reference proteome</keyword>
<dbReference type="Gene3D" id="3.80.10.10">
    <property type="entry name" value="Ribonuclease Inhibitor"/>
    <property type="match status" value="1"/>
</dbReference>
<name>A0AAD2DCB7_EUPCR</name>
<evidence type="ECO:0000256" key="6">
    <source>
        <dbReference type="SAM" id="Coils"/>
    </source>
</evidence>
<evidence type="ECO:0000256" key="7">
    <source>
        <dbReference type="SAM" id="MobiDB-lite"/>
    </source>
</evidence>
<gene>
    <name evidence="8" type="ORF">ECRASSUSDP1_LOCUS29163</name>
</gene>
<dbReference type="Pfam" id="PF12799">
    <property type="entry name" value="LRR_4"/>
    <property type="match status" value="1"/>
</dbReference>
<keyword evidence="6" id="KW-0175">Coiled coil</keyword>
<feature type="region of interest" description="Disordered" evidence="7">
    <location>
        <begin position="144"/>
        <end position="169"/>
    </location>
</feature>
<sequence>MENSKLCGSIRLTNSLNIDIFREILIIYPCLEENVKKKPDSKQGKKAAAKKKVNVNSKAKKPLKTKKKGAKGQKSEKSPAKKEEFPIMNEEEYGEFLDDKISDFEKKLREIERKRNQTVEVTERLVRQILGKYGYIETVREIKSQPKEAEEGEGKDESEEDEEEETKKEIVKTEMPLEKLYQTEALHLEFQNLTCIDLLAQFKCLKSLYLHHNKLVDIEPLCELTNLEFLALHHNCITSIPSLKSMQKLYYLNLSYNKIAMFPFDNLPESLIILKLWKNPCVEKCEVEDYRKIALLALTKLEDLDDVPVNVAERMHYQGVVKIDVSKYLSKLKEKKQEEELKSKLEDELMQEYLEESGLDRKEQKEKNWDAFQSLSEFKELNDGFLKIKKRIDRNRDMVRIVTFRRKELLYDHYQKLEQNYDQQNEVVKTEEDKMLMKNRDQLRLKMAKLKEEIDREKAEIEDLDDLEEEESEDEEEKDPKLDDFEILKMKVRAKMPKKLAAKGILSNLTPIEEDSMDEMSFSEIKINKDKFDELTNEEKRAKIAELMRNPTLEEALAKGMQEEEVTEEGKTQNEEIQKKLDNILQMTVPEPSEEGASSTTEDQTTGAKEDDSEQ</sequence>
<reference evidence="8" key="1">
    <citation type="submission" date="2023-07" db="EMBL/GenBank/DDBJ databases">
        <authorList>
            <consortium name="AG Swart"/>
            <person name="Singh M."/>
            <person name="Singh A."/>
            <person name="Seah K."/>
            <person name="Emmerich C."/>
        </authorList>
    </citation>
    <scope>NUCLEOTIDE SEQUENCE</scope>
    <source>
        <strain evidence="8">DP1</strain>
    </source>
</reference>
<evidence type="ECO:0000256" key="4">
    <source>
        <dbReference type="ARBA" id="ARBA00023069"/>
    </source>
</evidence>
<evidence type="ECO:0000313" key="8">
    <source>
        <dbReference type="EMBL" id="CAI2387530.1"/>
    </source>
</evidence>
<keyword evidence="5" id="KW-0966">Cell projection</keyword>
<dbReference type="PANTHER" id="PTHR45973">
    <property type="entry name" value="PROTEIN PHOSPHATASE 1 REGULATORY SUBUNIT SDS22-RELATED"/>
    <property type="match status" value="1"/>
</dbReference>
<protein>
    <submittedName>
        <fullName evidence="8">Uncharacterized protein</fullName>
    </submittedName>
</protein>
<keyword evidence="4" id="KW-0969">Cilium</keyword>
<feature type="region of interest" description="Disordered" evidence="7">
    <location>
        <begin position="461"/>
        <end position="482"/>
    </location>
</feature>
<feature type="compositionally biased region" description="Acidic residues" evidence="7">
    <location>
        <begin position="150"/>
        <end position="164"/>
    </location>
</feature>
<comment type="subcellular location">
    <subcellularLocation>
        <location evidence="1">Cell projection</location>
        <location evidence="1">Cilium</location>
    </subcellularLocation>
</comment>
<dbReference type="AlphaFoldDB" id="A0AAD2DCB7"/>
<keyword evidence="2" id="KW-0433">Leucine-rich repeat</keyword>
<dbReference type="PROSITE" id="PS51450">
    <property type="entry name" value="LRR"/>
    <property type="match status" value="2"/>
</dbReference>
<evidence type="ECO:0000313" key="9">
    <source>
        <dbReference type="Proteomes" id="UP001295684"/>
    </source>
</evidence>